<dbReference type="Gene3D" id="3.40.50.720">
    <property type="entry name" value="NAD(P)-binding Rossmann-like Domain"/>
    <property type="match status" value="2"/>
</dbReference>
<dbReference type="InterPro" id="IPR003869">
    <property type="entry name" value="Polysac_CapD-like"/>
</dbReference>
<sequence>MILNLKTRSIVITAFDLSAVVVAWILAYSLRFNFDLEMIRLYEPISYPLFILLLIHLIACRLLRLHRGIWVFASLNDIYRTIQVAAISLISLLTIKAFIFHNSAEIPRSIFVLYPLLLVFIMGGARFVWRAVNEYRKSYTVHSKAKPVIIVGAGEAGIMLMRELDRSSVWRVVALLDDDERKLGLELLGRRVVGSTKDLAESLKEYGAKHVIIAIPSAAHEVMQNVTNIALNAGAAVFTVPNLEDLMSGRVAINAMRPVNIEDLLGRDAVELDTANISELISNKCVLVSGAGGSIGSELCRQIAKYKPQKLVLVELSEFALYTIEQWFSDNCCETQIIPLTADVKNYARMKAIFEQHRPSLVFHAAAYKHVPLMEVSNAFEAIRNNSFGTYNLAKVSVETGVRRFVLISTDKAVNPTNVMGATKRLAEKLLERMQTFHGQTTTFNMVRFGNVLGSTGSVIPKFQKQIQKGGPITVTHPEINRYFMSIPEAAQLVIQAATMGQGGEVFVLDMGKPVRIVDLAKNMIRLSGFTEDQIAIEYTGLRPGEKLYEELMADEETTSATSHGKLRIAKTVPTAEGLIKRFEEWISESDARTDEEVRKQLKEWIPEYIPSTN</sequence>
<comment type="similarity">
    <text evidence="1">Belongs to the polysaccharide synthase family.</text>
</comment>
<dbReference type="InterPro" id="IPR051203">
    <property type="entry name" value="Polysaccharide_Synthase-Rel"/>
</dbReference>
<dbReference type="KEGG" id="tat:KUM_0490"/>
<dbReference type="Pfam" id="PF13727">
    <property type="entry name" value="CoA_binding_3"/>
    <property type="match status" value="1"/>
</dbReference>
<evidence type="ECO:0000256" key="2">
    <source>
        <dbReference type="SAM" id="Phobius"/>
    </source>
</evidence>
<organism evidence="4">
    <name type="scientific">Taylorella asinigenitalis 14/45</name>
    <dbReference type="NCBI Taxonomy" id="1091495"/>
    <lineage>
        <taxon>Bacteria</taxon>
        <taxon>Pseudomonadati</taxon>
        <taxon>Pseudomonadota</taxon>
        <taxon>Betaproteobacteria</taxon>
        <taxon>Burkholderiales</taxon>
        <taxon>Alcaligenaceae</taxon>
        <taxon>Taylorella</taxon>
    </lineage>
</organism>
<evidence type="ECO:0000259" key="3">
    <source>
        <dbReference type="Pfam" id="PF02719"/>
    </source>
</evidence>
<feature type="transmembrane region" description="Helical" evidence="2">
    <location>
        <begin position="45"/>
        <end position="63"/>
    </location>
</feature>
<feature type="transmembrane region" description="Helical" evidence="2">
    <location>
        <begin position="84"/>
        <end position="104"/>
    </location>
</feature>
<dbReference type="CDD" id="cd05237">
    <property type="entry name" value="UDP_invert_4-6DH_SDR_e"/>
    <property type="match status" value="1"/>
</dbReference>
<feature type="transmembrane region" description="Helical" evidence="2">
    <location>
        <begin position="110"/>
        <end position="129"/>
    </location>
</feature>
<evidence type="ECO:0000256" key="1">
    <source>
        <dbReference type="ARBA" id="ARBA00007430"/>
    </source>
</evidence>
<dbReference type="AlphaFoldDB" id="I7JLZ7"/>
<gene>
    <name evidence="4" type="primary">capD</name>
    <name evidence="4" type="ORF">KUM_0490</name>
</gene>
<evidence type="ECO:0000313" key="4">
    <source>
        <dbReference type="EMBL" id="CCG19288.1"/>
    </source>
</evidence>
<dbReference type="PANTHER" id="PTHR43318">
    <property type="entry name" value="UDP-N-ACETYLGLUCOSAMINE 4,6-DEHYDRATASE"/>
    <property type="match status" value="1"/>
</dbReference>
<proteinExistence type="inferred from homology"/>
<name>I7JLZ7_9BURK</name>
<accession>I7JLZ7</accession>
<reference evidence="4" key="1">
    <citation type="journal article" date="2012" name="Vet. Microbiol.">
        <title>Comparative genomic analyses of the Taylorellae.</title>
        <authorList>
            <person name="Hauser H."/>
            <person name="Richter D.C."/>
            <person name="van Tonder A."/>
            <person name="Clark L."/>
            <person name="Preston A."/>
        </authorList>
    </citation>
    <scope>NUCLEOTIDE SEQUENCE</scope>
    <source>
        <strain evidence="4">14/45</strain>
    </source>
</reference>
<feature type="transmembrane region" description="Helical" evidence="2">
    <location>
        <begin position="12"/>
        <end position="30"/>
    </location>
</feature>
<dbReference type="SUPFAM" id="SSF51735">
    <property type="entry name" value="NAD(P)-binding Rossmann-fold domains"/>
    <property type="match status" value="2"/>
</dbReference>
<keyword evidence="2" id="KW-1133">Transmembrane helix</keyword>
<dbReference type="PANTHER" id="PTHR43318:SF1">
    <property type="entry name" value="POLYSACCHARIDE BIOSYNTHESIS PROTEIN EPSC-RELATED"/>
    <property type="match status" value="1"/>
</dbReference>
<keyword evidence="2" id="KW-0472">Membrane</keyword>
<feature type="domain" description="Polysaccharide biosynthesis protein CapD-like" evidence="3">
    <location>
        <begin position="286"/>
        <end position="570"/>
    </location>
</feature>
<keyword evidence="2" id="KW-0812">Transmembrane</keyword>
<dbReference type="RefSeq" id="WP_015551415.1">
    <property type="nucleotide sequence ID" value="NC_021033.1"/>
</dbReference>
<dbReference type="Pfam" id="PF02719">
    <property type="entry name" value="Polysacc_synt_2"/>
    <property type="match status" value="1"/>
</dbReference>
<dbReference type="InterPro" id="IPR036291">
    <property type="entry name" value="NAD(P)-bd_dom_sf"/>
</dbReference>
<dbReference type="EMBL" id="HE681424">
    <property type="protein sequence ID" value="CCG19288.1"/>
    <property type="molecule type" value="Genomic_DNA"/>
</dbReference>
<dbReference type="HOGENOM" id="CLU_013560_5_0_4"/>
<protein>
    <submittedName>
        <fullName evidence="4">Putative capsular polysaccharide biosynthesis protein</fullName>
    </submittedName>
</protein>